<keyword evidence="1" id="KW-1133">Transmembrane helix</keyword>
<keyword evidence="3" id="KW-1185">Reference proteome</keyword>
<dbReference type="Pfam" id="PF16945">
    <property type="entry name" value="Phage_r1t_holin"/>
    <property type="match status" value="1"/>
</dbReference>
<evidence type="ECO:0000313" key="2">
    <source>
        <dbReference type="EMBL" id="GLZ76860.1"/>
    </source>
</evidence>
<feature type="transmembrane region" description="Helical" evidence="1">
    <location>
        <begin position="40"/>
        <end position="59"/>
    </location>
</feature>
<proteinExistence type="predicted"/>
<evidence type="ECO:0008006" key="4">
    <source>
        <dbReference type="Google" id="ProtNLM"/>
    </source>
</evidence>
<gene>
    <name evidence="2" type="ORF">Afil01_16670</name>
</gene>
<comment type="caution">
    <text evidence="2">The sequence shown here is derived from an EMBL/GenBank/DDBJ whole genome shotgun (WGS) entry which is preliminary data.</text>
</comment>
<name>A0A9W6SJ17_9ACTN</name>
<keyword evidence="1" id="KW-0472">Membrane</keyword>
<dbReference type="AlphaFoldDB" id="A0A9W6SJ17"/>
<reference evidence="2" key="1">
    <citation type="submission" date="2023-03" db="EMBL/GenBank/DDBJ databases">
        <title>Actinorhabdospora filicis NBRC 111898.</title>
        <authorList>
            <person name="Ichikawa N."/>
            <person name="Sato H."/>
            <person name="Tonouchi N."/>
        </authorList>
    </citation>
    <scope>NUCLEOTIDE SEQUENCE</scope>
    <source>
        <strain evidence="2">NBRC 111898</strain>
    </source>
</reference>
<dbReference type="RefSeq" id="WP_285662013.1">
    <property type="nucleotide sequence ID" value="NZ_BSTX01000001.1"/>
</dbReference>
<keyword evidence="1" id="KW-0812">Transmembrane</keyword>
<organism evidence="2 3">
    <name type="scientific">Actinorhabdospora filicis</name>
    <dbReference type="NCBI Taxonomy" id="1785913"/>
    <lineage>
        <taxon>Bacteria</taxon>
        <taxon>Bacillati</taxon>
        <taxon>Actinomycetota</taxon>
        <taxon>Actinomycetes</taxon>
        <taxon>Micromonosporales</taxon>
        <taxon>Micromonosporaceae</taxon>
        <taxon>Actinorhabdospora</taxon>
    </lineage>
</organism>
<evidence type="ECO:0000313" key="3">
    <source>
        <dbReference type="Proteomes" id="UP001165079"/>
    </source>
</evidence>
<feature type="transmembrane region" description="Helical" evidence="1">
    <location>
        <begin position="14"/>
        <end position="34"/>
    </location>
</feature>
<dbReference type="InterPro" id="IPR020109">
    <property type="entry name" value="Holin_r1t"/>
</dbReference>
<evidence type="ECO:0000256" key="1">
    <source>
        <dbReference type="SAM" id="Phobius"/>
    </source>
</evidence>
<accession>A0A9W6SJ17</accession>
<dbReference type="Proteomes" id="UP001165079">
    <property type="component" value="Unassembled WGS sequence"/>
</dbReference>
<dbReference type="EMBL" id="BSTX01000001">
    <property type="protein sequence ID" value="GLZ76860.1"/>
    <property type="molecule type" value="Genomic_DNA"/>
</dbReference>
<protein>
    <recommendedName>
        <fullName evidence="4">Holin</fullName>
    </recommendedName>
</protein>
<sequence length="93" mass="9352">MWTWNFWKQTLERAIKTAAQVAAALLGVAGMGILDVNWKSIGSIVALAVLASLLTSIATSGIGQTDSPSAVAVNPTPLAPAVADAAPAPAPAD</sequence>